<evidence type="ECO:0000256" key="1">
    <source>
        <dbReference type="ARBA" id="ARBA00001198"/>
    </source>
</evidence>
<dbReference type="AlphaFoldDB" id="A0A937W3D8"/>
<dbReference type="PANTHER" id="PTHR32194">
    <property type="entry name" value="METALLOPROTEASE TLDD"/>
    <property type="match status" value="1"/>
</dbReference>
<evidence type="ECO:0000256" key="2">
    <source>
        <dbReference type="ARBA" id="ARBA00022490"/>
    </source>
</evidence>
<reference evidence="7" key="1">
    <citation type="submission" date="2019-03" db="EMBL/GenBank/DDBJ databases">
        <title>Lake Tanganyika Metagenome-Assembled Genomes (MAGs).</title>
        <authorList>
            <person name="Tran P."/>
        </authorList>
    </citation>
    <scope>NUCLEOTIDE SEQUENCE</scope>
    <source>
        <strain evidence="7">K_DeepCast_65m_m2_066</strain>
    </source>
</reference>
<dbReference type="GO" id="GO:0010498">
    <property type="term" value="P:proteasomal protein catabolic process"/>
    <property type="evidence" value="ECO:0007669"/>
    <property type="project" value="InterPro"/>
</dbReference>
<dbReference type="CDD" id="cd01906">
    <property type="entry name" value="proteasome_protease_HslV"/>
    <property type="match status" value="1"/>
</dbReference>
<name>A0A937W3D8_UNCTE</name>
<keyword evidence="6 7" id="KW-0647">Proteasome</keyword>
<dbReference type="Pfam" id="PF00227">
    <property type="entry name" value="Proteasome"/>
    <property type="match status" value="1"/>
</dbReference>
<organism evidence="7 8">
    <name type="scientific">Tectimicrobiota bacterium</name>
    <dbReference type="NCBI Taxonomy" id="2528274"/>
    <lineage>
        <taxon>Bacteria</taxon>
        <taxon>Pseudomonadati</taxon>
        <taxon>Nitrospinota/Tectimicrobiota group</taxon>
        <taxon>Candidatus Tectimicrobiota</taxon>
    </lineage>
</organism>
<evidence type="ECO:0000256" key="4">
    <source>
        <dbReference type="ARBA" id="ARBA00022698"/>
    </source>
</evidence>
<evidence type="ECO:0000313" key="8">
    <source>
        <dbReference type="Proteomes" id="UP000712673"/>
    </source>
</evidence>
<dbReference type="InterPro" id="IPR001353">
    <property type="entry name" value="Proteasome_sua/b"/>
</dbReference>
<sequence>MCSGEESKVPLFSGSYEGASFFELLTHDFPHLLPFQHLGQVPQLATGELRLSAAVPFATTVLALRCADGVVMAGDRQATEGFEISSRRIEKVYKADDYSLIAMAGAAGPCLEMIKLFQVEMEHYHKIEGETLALDGKANKLAQMVKQNLPAAFSGLVVIPIFAGYDLHRQQGRIFKYDVTGGRYEELQFYATGSGGKEARSTLKKFFKAELPREAALALALEALVDAADVDVGTSGPDLIRGIYPVVKIVTRAGVTDVAEDEIRPLSERLIAALQG</sequence>
<dbReference type="SUPFAM" id="SSF56235">
    <property type="entry name" value="N-terminal nucleophile aminohydrolases (Ntn hydrolases)"/>
    <property type="match status" value="1"/>
</dbReference>
<accession>A0A937W3D8</accession>
<gene>
    <name evidence="7" type="primary">prcB</name>
    <name evidence="7" type="ORF">FJZ47_20455</name>
</gene>
<dbReference type="Gene3D" id="3.60.20.10">
    <property type="entry name" value="Glutamine Phosphoribosylpyrophosphate, subunit 1, domain 1"/>
    <property type="match status" value="1"/>
</dbReference>
<dbReference type="GO" id="GO:0005737">
    <property type="term" value="C:cytoplasm"/>
    <property type="evidence" value="ECO:0007669"/>
    <property type="project" value="TreeGrafter"/>
</dbReference>
<comment type="caution">
    <text evidence="7">The sequence shown here is derived from an EMBL/GenBank/DDBJ whole genome shotgun (WGS) entry which is preliminary data.</text>
</comment>
<dbReference type="PROSITE" id="PS51476">
    <property type="entry name" value="PROTEASOME_BETA_2"/>
    <property type="match status" value="1"/>
</dbReference>
<dbReference type="NCBIfam" id="TIGR03690">
    <property type="entry name" value="20S_bact_beta"/>
    <property type="match status" value="1"/>
</dbReference>
<evidence type="ECO:0000256" key="3">
    <source>
        <dbReference type="ARBA" id="ARBA00022670"/>
    </source>
</evidence>
<evidence type="ECO:0000256" key="5">
    <source>
        <dbReference type="ARBA" id="ARBA00022801"/>
    </source>
</evidence>
<keyword evidence="2" id="KW-0963">Cytoplasm</keyword>
<dbReference type="InterPro" id="IPR022483">
    <property type="entry name" value="PSB_actinobac"/>
</dbReference>
<protein>
    <submittedName>
        <fullName evidence="7">Proteasome subunit beta</fullName>
        <ecNumber evidence="7">3.4.25.1</ecNumber>
    </submittedName>
</protein>
<evidence type="ECO:0000256" key="6">
    <source>
        <dbReference type="ARBA" id="ARBA00022942"/>
    </source>
</evidence>
<dbReference type="GO" id="GO:0004298">
    <property type="term" value="F:threonine-type endopeptidase activity"/>
    <property type="evidence" value="ECO:0007669"/>
    <property type="project" value="UniProtKB-KW"/>
</dbReference>
<proteinExistence type="predicted"/>
<dbReference type="InterPro" id="IPR029055">
    <property type="entry name" value="Ntn_hydrolases_N"/>
</dbReference>
<dbReference type="GO" id="GO:0005839">
    <property type="term" value="C:proteasome core complex"/>
    <property type="evidence" value="ECO:0007669"/>
    <property type="project" value="InterPro"/>
</dbReference>
<dbReference type="InterPro" id="IPR023333">
    <property type="entry name" value="Proteasome_suB-type"/>
</dbReference>
<dbReference type="EMBL" id="VGLS01000805">
    <property type="protein sequence ID" value="MBM3226146.1"/>
    <property type="molecule type" value="Genomic_DNA"/>
</dbReference>
<comment type="catalytic activity">
    <reaction evidence="1">
        <text>Cleavage of peptide bonds with very broad specificity.</text>
        <dbReference type="EC" id="3.4.25.1"/>
    </reaction>
</comment>
<dbReference type="Proteomes" id="UP000712673">
    <property type="component" value="Unassembled WGS sequence"/>
</dbReference>
<dbReference type="EC" id="3.4.25.1" evidence="7"/>
<dbReference type="PANTHER" id="PTHR32194:SF0">
    <property type="entry name" value="ATP-DEPENDENT PROTEASE SUBUNIT HSLV"/>
    <property type="match status" value="1"/>
</dbReference>
<keyword evidence="3" id="KW-0645">Protease</keyword>
<keyword evidence="5 7" id="KW-0378">Hydrolase</keyword>
<evidence type="ECO:0000313" key="7">
    <source>
        <dbReference type="EMBL" id="MBM3226146.1"/>
    </source>
</evidence>
<keyword evidence="4" id="KW-0888">Threonine protease</keyword>